<reference evidence="1 2" key="1">
    <citation type="journal article" date="2016" name="Genome Announc.">
        <title>Draft Genome Sequence of the Thermotolerant Cyanobacterium Desertifilum sp. IPPAS B-1220.</title>
        <authorList>
            <person name="Mironov K.S."/>
            <person name="Sinetova M.A."/>
            <person name="Bolatkhan K."/>
            <person name="Zayadan B.K."/>
            <person name="Ustinova V.V."/>
            <person name="Kupriyanova E.V."/>
            <person name="Skrypnik A.N."/>
            <person name="Gogoleva N.E."/>
            <person name="Gogolev Y.V."/>
            <person name="Los D.A."/>
        </authorList>
    </citation>
    <scope>NUCLEOTIDE SEQUENCE [LARGE SCALE GENOMIC DNA]</scope>
    <source>
        <strain evidence="1 2">IPPAS B-1220</strain>
    </source>
</reference>
<dbReference type="EMBL" id="CP182909">
    <property type="protein sequence ID" value="XPM65617.1"/>
    <property type="molecule type" value="Genomic_DNA"/>
</dbReference>
<accession>A0ACD5GXX0</accession>
<organism evidence="1 2">
    <name type="scientific">Desertifilum tharense IPPAS B-1220</name>
    <dbReference type="NCBI Taxonomy" id="1781255"/>
    <lineage>
        <taxon>Bacteria</taxon>
        <taxon>Bacillati</taxon>
        <taxon>Cyanobacteriota</taxon>
        <taxon>Cyanophyceae</taxon>
        <taxon>Desertifilales</taxon>
        <taxon>Desertifilaceae</taxon>
        <taxon>Desertifilum</taxon>
    </lineage>
</organism>
<gene>
    <name evidence="1" type="ORF">BH720_008260</name>
</gene>
<proteinExistence type="predicted"/>
<evidence type="ECO:0000313" key="1">
    <source>
        <dbReference type="EMBL" id="XPM65617.1"/>
    </source>
</evidence>
<name>A0ACD5GXX0_9CYAN</name>
<protein>
    <submittedName>
        <fullName evidence="1">Uncharacterized protein</fullName>
    </submittedName>
</protein>
<keyword evidence="2" id="KW-1185">Reference proteome</keyword>
<sequence>MLDTLDLSLTLDKETYKQETEALMRRLRSLQQACWEKAGECYRP</sequence>
<dbReference type="Proteomes" id="UP000095472">
    <property type="component" value="Chromosome"/>
</dbReference>
<evidence type="ECO:0000313" key="2">
    <source>
        <dbReference type="Proteomes" id="UP000095472"/>
    </source>
</evidence>